<sequence length="82" mass="9424">MRDMENIWDWVLHPYPEENQVVPSMPETESDYNLMMPLPPTSIAADAEPFKDEEEPNEEEQPSDEIDGLPIDNSPYLDSSSQ</sequence>
<gene>
    <name evidence="2" type="ORF">LSALG_LOCUS19896</name>
</gene>
<protein>
    <submittedName>
        <fullName evidence="2">Uncharacterized protein</fullName>
    </submittedName>
</protein>
<dbReference type="Proteomes" id="UP001177003">
    <property type="component" value="Chromosome 4"/>
</dbReference>
<evidence type="ECO:0000313" key="3">
    <source>
        <dbReference type="Proteomes" id="UP001177003"/>
    </source>
</evidence>
<proteinExistence type="predicted"/>
<feature type="region of interest" description="Disordered" evidence="1">
    <location>
        <begin position="24"/>
        <end position="82"/>
    </location>
</feature>
<feature type="compositionally biased region" description="Acidic residues" evidence="1">
    <location>
        <begin position="51"/>
        <end position="67"/>
    </location>
</feature>
<dbReference type="EMBL" id="OX465080">
    <property type="protein sequence ID" value="CAI9280133.1"/>
    <property type="molecule type" value="Genomic_DNA"/>
</dbReference>
<accession>A0AA35YTT9</accession>
<reference evidence="2" key="1">
    <citation type="submission" date="2023-04" db="EMBL/GenBank/DDBJ databases">
        <authorList>
            <person name="Vijverberg K."/>
            <person name="Xiong W."/>
            <person name="Schranz E."/>
        </authorList>
    </citation>
    <scope>NUCLEOTIDE SEQUENCE</scope>
</reference>
<dbReference type="AlphaFoldDB" id="A0AA35YTT9"/>
<evidence type="ECO:0000256" key="1">
    <source>
        <dbReference type="SAM" id="MobiDB-lite"/>
    </source>
</evidence>
<evidence type="ECO:0000313" key="2">
    <source>
        <dbReference type="EMBL" id="CAI9280133.1"/>
    </source>
</evidence>
<name>A0AA35YTT9_LACSI</name>
<organism evidence="2 3">
    <name type="scientific">Lactuca saligna</name>
    <name type="common">Willowleaf lettuce</name>
    <dbReference type="NCBI Taxonomy" id="75948"/>
    <lineage>
        <taxon>Eukaryota</taxon>
        <taxon>Viridiplantae</taxon>
        <taxon>Streptophyta</taxon>
        <taxon>Embryophyta</taxon>
        <taxon>Tracheophyta</taxon>
        <taxon>Spermatophyta</taxon>
        <taxon>Magnoliopsida</taxon>
        <taxon>eudicotyledons</taxon>
        <taxon>Gunneridae</taxon>
        <taxon>Pentapetalae</taxon>
        <taxon>asterids</taxon>
        <taxon>campanulids</taxon>
        <taxon>Asterales</taxon>
        <taxon>Asteraceae</taxon>
        <taxon>Cichorioideae</taxon>
        <taxon>Cichorieae</taxon>
        <taxon>Lactucinae</taxon>
        <taxon>Lactuca</taxon>
    </lineage>
</organism>
<keyword evidence="3" id="KW-1185">Reference proteome</keyword>